<comment type="caution">
    <text evidence="3">The sequence shown here is derived from an EMBL/GenBank/DDBJ whole genome shotgun (WGS) entry which is preliminary data.</text>
</comment>
<evidence type="ECO:0000259" key="2">
    <source>
        <dbReference type="PROSITE" id="PS51507"/>
    </source>
</evidence>
<dbReference type="AlphaFoldDB" id="A0AAV2H9P2"/>
<feature type="compositionally biased region" description="Basic residues" evidence="1">
    <location>
        <begin position="153"/>
        <end position="164"/>
    </location>
</feature>
<dbReference type="Proteomes" id="UP001497497">
    <property type="component" value="Unassembled WGS sequence"/>
</dbReference>
<dbReference type="Pfam" id="PF00605">
    <property type="entry name" value="IRF"/>
    <property type="match status" value="1"/>
</dbReference>
<dbReference type="PROSITE" id="PS51507">
    <property type="entry name" value="IRF_2"/>
    <property type="match status" value="1"/>
</dbReference>
<dbReference type="GO" id="GO:0000981">
    <property type="term" value="F:DNA-binding transcription factor activity, RNA polymerase II-specific"/>
    <property type="evidence" value="ECO:0007669"/>
    <property type="project" value="TreeGrafter"/>
</dbReference>
<keyword evidence="4" id="KW-1185">Reference proteome</keyword>
<dbReference type="InterPro" id="IPR036390">
    <property type="entry name" value="WH_DNA-bd_sf"/>
</dbReference>
<dbReference type="PRINTS" id="PR00267">
    <property type="entry name" value="INTFRNREGFCT"/>
</dbReference>
<feature type="domain" description="IRF tryptophan pentad repeat" evidence="2">
    <location>
        <begin position="39"/>
        <end position="146"/>
    </location>
</feature>
<dbReference type="InterPro" id="IPR001346">
    <property type="entry name" value="Interferon_reg_fact_DNA-bd_dom"/>
</dbReference>
<dbReference type="GO" id="GO:0005634">
    <property type="term" value="C:nucleus"/>
    <property type="evidence" value="ECO:0007669"/>
    <property type="project" value="TreeGrafter"/>
</dbReference>
<feature type="region of interest" description="Disordered" evidence="1">
    <location>
        <begin position="153"/>
        <end position="203"/>
    </location>
</feature>
<evidence type="ECO:0000256" key="1">
    <source>
        <dbReference type="SAM" id="MobiDB-lite"/>
    </source>
</evidence>
<sequence length="510" mass="56261">MMKDRSCRRSRKSVVMPPTLRYSSSSSAASKAKKRPGTRMRMRAWLEDLLNKGACQGLSWKDRSKNIFTIEWRHASSHGFDQSVHGDVFSKWAQHTGKITTNFPGNHSSNKSNFRCALHSLKDCIELTGKGDKKGEKAKRTFQFIDVNHPQFNKKRKQSALKKSSKVDEDSEGSSSDAMSMKHEEDLSLPSFEGNPDSLAPSVALPANSSMQALFSGEQLTLSGSPMNTRSHGMSPISGTSESKPSVPRLTSHNSHSHFGGSTLTHSEPHIPRSHVPDLETLLDTSSNHTSHQRWNVQPGSSTATSPQIVFTTETSPDGITTIVLQPTTSSFPYVSSPSVAPREITAIKQEPNQDFPSVETKDKTYEPLGSHLNNKLNCGGQVKIMVQKQETLQLQLPEFQIKELTQPSSQTTLDESELDLASTMEVQADEDSFVQVDLYYGAIDPEAFGSYDNTDYEEPNCVYTGMDSSMSEIPVSDMETVVETEPSGQFIQLRCANAVSDFGKTDPNK</sequence>
<gene>
    <name evidence="3" type="ORF">GSLYS_00003001001</name>
</gene>
<evidence type="ECO:0000313" key="4">
    <source>
        <dbReference type="Proteomes" id="UP001497497"/>
    </source>
</evidence>
<feature type="compositionally biased region" description="Polar residues" evidence="1">
    <location>
        <begin position="221"/>
        <end position="254"/>
    </location>
</feature>
<dbReference type="GO" id="GO:0000978">
    <property type="term" value="F:RNA polymerase II cis-regulatory region sequence-specific DNA binding"/>
    <property type="evidence" value="ECO:0007669"/>
    <property type="project" value="TreeGrafter"/>
</dbReference>
<dbReference type="EMBL" id="CAXITT010000039">
    <property type="protein sequence ID" value="CAL1528831.1"/>
    <property type="molecule type" value="Genomic_DNA"/>
</dbReference>
<dbReference type="PANTHER" id="PTHR11949">
    <property type="entry name" value="INTERFERON REGULATORY FACTOR"/>
    <property type="match status" value="1"/>
</dbReference>
<evidence type="ECO:0000313" key="3">
    <source>
        <dbReference type="EMBL" id="CAL1528831.1"/>
    </source>
</evidence>
<organism evidence="3 4">
    <name type="scientific">Lymnaea stagnalis</name>
    <name type="common">Great pond snail</name>
    <name type="synonym">Helix stagnalis</name>
    <dbReference type="NCBI Taxonomy" id="6523"/>
    <lineage>
        <taxon>Eukaryota</taxon>
        <taxon>Metazoa</taxon>
        <taxon>Spiralia</taxon>
        <taxon>Lophotrochozoa</taxon>
        <taxon>Mollusca</taxon>
        <taxon>Gastropoda</taxon>
        <taxon>Heterobranchia</taxon>
        <taxon>Euthyneura</taxon>
        <taxon>Panpulmonata</taxon>
        <taxon>Hygrophila</taxon>
        <taxon>Lymnaeoidea</taxon>
        <taxon>Lymnaeidae</taxon>
        <taxon>Lymnaea</taxon>
    </lineage>
</organism>
<feature type="compositionally biased region" description="Polar residues" evidence="1">
    <location>
        <begin position="283"/>
        <end position="314"/>
    </location>
</feature>
<dbReference type="PANTHER" id="PTHR11949:SF17">
    <property type="entry name" value="IRF TRYPTOPHAN PENTAD REPEAT DOMAIN-CONTAINING PROTEIN"/>
    <property type="match status" value="1"/>
</dbReference>
<feature type="region of interest" description="Disordered" evidence="1">
    <location>
        <begin position="1"/>
        <end position="38"/>
    </location>
</feature>
<dbReference type="SUPFAM" id="SSF46785">
    <property type="entry name" value="Winged helix' DNA-binding domain"/>
    <property type="match status" value="1"/>
</dbReference>
<reference evidence="3 4" key="1">
    <citation type="submission" date="2024-04" db="EMBL/GenBank/DDBJ databases">
        <authorList>
            <consortium name="Genoscope - CEA"/>
            <person name="William W."/>
        </authorList>
    </citation>
    <scope>NUCLEOTIDE SEQUENCE [LARGE SCALE GENOMIC DNA]</scope>
</reference>
<dbReference type="SMART" id="SM00348">
    <property type="entry name" value="IRF"/>
    <property type="match status" value="1"/>
</dbReference>
<name>A0AAV2H9P2_LYMST</name>
<accession>A0AAV2H9P2</accession>
<dbReference type="Gene3D" id="1.10.10.10">
    <property type="entry name" value="Winged helix-like DNA-binding domain superfamily/Winged helix DNA-binding domain"/>
    <property type="match status" value="1"/>
</dbReference>
<dbReference type="InterPro" id="IPR036388">
    <property type="entry name" value="WH-like_DNA-bd_sf"/>
</dbReference>
<feature type="compositionally biased region" description="Basic and acidic residues" evidence="1">
    <location>
        <begin position="267"/>
        <end position="278"/>
    </location>
</feature>
<proteinExistence type="predicted"/>
<protein>
    <recommendedName>
        <fullName evidence="2">IRF tryptophan pentad repeat domain-containing protein</fullName>
    </recommendedName>
</protein>
<feature type="region of interest" description="Disordered" evidence="1">
    <location>
        <begin position="221"/>
        <end position="314"/>
    </location>
</feature>